<dbReference type="EMBL" id="QTQV01000047">
    <property type="protein sequence ID" value="RQT03177.1"/>
    <property type="molecule type" value="Genomic_DNA"/>
</dbReference>
<accession>A0A3N8NTU5</accession>
<sequence length="149" mass="16053">MKSTARVNANRARWASRRRLVSTVIVREVYDAHLNDFRAYVAEGQGADGAASAGKKTGKADGSAKPRRVRMADYLGAALLAFREQPMKNRARAVQRYQELAAVQPDDAVPVPATASIEAPAEQQAPHDAHDGPSFDFSSLAAMNDEATS</sequence>
<evidence type="ECO:0000313" key="3">
    <source>
        <dbReference type="Proteomes" id="UP000277921"/>
    </source>
</evidence>
<feature type="region of interest" description="Disordered" evidence="1">
    <location>
        <begin position="46"/>
        <end position="67"/>
    </location>
</feature>
<gene>
    <name evidence="2" type="ORF">DF051_38505</name>
</gene>
<name>A0A3N8NTU5_9BURK</name>
<feature type="compositionally biased region" description="Low complexity" evidence="1">
    <location>
        <begin position="46"/>
        <end position="57"/>
    </location>
</feature>
<organism evidence="2 3">
    <name type="scientific">Burkholderia contaminans</name>
    <dbReference type="NCBI Taxonomy" id="488447"/>
    <lineage>
        <taxon>Bacteria</taxon>
        <taxon>Pseudomonadati</taxon>
        <taxon>Pseudomonadota</taxon>
        <taxon>Betaproteobacteria</taxon>
        <taxon>Burkholderiales</taxon>
        <taxon>Burkholderiaceae</taxon>
        <taxon>Burkholderia</taxon>
        <taxon>Burkholderia cepacia complex</taxon>
    </lineage>
</organism>
<protein>
    <submittedName>
        <fullName evidence="2">Uncharacterized protein</fullName>
    </submittedName>
</protein>
<evidence type="ECO:0000256" key="1">
    <source>
        <dbReference type="SAM" id="MobiDB-lite"/>
    </source>
</evidence>
<evidence type="ECO:0000313" key="2">
    <source>
        <dbReference type="EMBL" id="RQT03177.1"/>
    </source>
</evidence>
<feature type="region of interest" description="Disordered" evidence="1">
    <location>
        <begin position="104"/>
        <end position="149"/>
    </location>
</feature>
<dbReference type="AlphaFoldDB" id="A0A3N8NTU5"/>
<comment type="caution">
    <text evidence="2">The sequence shown here is derived from an EMBL/GenBank/DDBJ whole genome shotgun (WGS) entry which is preliminary data.</text>
</comment>
<dbReference type="Proteomes" id="UP000277921">
    <property type="component" value="Unassembled WGS sequence"/>
</dbReference>
<proteinExistence type="predicted"/>
<reference evidence="2 3" key="1">
    <citation type="submission" date="2018-08" db="EMBL/GenBank/DDBJ databases">
        <title>Comparative analysis of Burkholderia isolates from Puerto Rico.</title>
        <authorList>
            <person name="Hall C."/>
            <person name="Sahl J."/>
            <person name="Wagner D."/>
        </authorList>
    </citation>
    <scope>NUCLEOTIDE SEQUENCE [LARGE SCALE GENOMIC DNA]</scope>
    <source>
        <strain evidence="2 3">Bp9025</strain>
    </source>
</reference>